<dbReference type="AlphaFoldDB" id="A0A3B0V7G8"/>
<feature type="region of interest" description="Disordered" evidence="1">
    <location>
        <begin position="240"/>
        <end position="281"/>
    </location>
</feature>
<feature type="compositionally biased region" description="Basic and acidic residues" evidence="1">
    <location>
        <begin position="261"/>
        <end position="277"/>
    </location>
</feature>
<evidence type="ECO:0000313" key="2">
    <source>
        <dbReference type="EMBL" id="VAW34682.1"/>
    </source>
</evidence>
<gene>
    <name evidence="2" type="ORF">MNBD_DELTA04-1617</name>
</gene>
<organism evidence="2">
    <name type="scientific">hydrothermal vent metagenome</name>
    <dbReference type="NCBI Taxonomy" id="652676"/>
    <lineage>
        <taxon>unclassified sequences</taxon>
        <taxon>metagenomes</taxon>
        <taxon>ecological metagenomes</taxon>
    </lineage>
</organism>
<protein>
    <recommendedName>
        <fullName evidence="3">DUF4412 domain-containing protein</fullName>
    </recommendedName>
</protein>
<sequence>MKKIISTTCFFLLVLLTIIAVPAGGLADTPWNRKLPFKELTIHYTVSGMENGTETLFIQDYGQRRALVHEGTTSIMGFSSRKRRLEITDPNWHYTFDLEKQTGSKTVNPGKIYQEEFNKLSAAEKKNVLKNTKELGNSMLRTFSGETVKNAATILGYNCDRTTVMGTTIYFIHNTDIMLRREMNMMGMQGKTEATSIDKGKVSPAVFALPAGIAPVRDEAAEAMTKQMVQNIINTLKEPDGAEKMRSRQHSMGTMPPRGEPATDTRGRRREGPEQKMDSLQQGMQMLQGLFGK</sequence>
<dbReference type="EMBL" id="UOEY01000008">
    <property type="protein sequence ID" value="VAW34682.1"/>
    <property type="molecule type" value="Genomic_DNA"/>
</dbReference>
<evidence type="ECO:0008006" key="3">
    <source>
        <dbReference type="Google" id="ProtNLM"/>
    </source>
</evidence>
<name>A0A3B0V7G8_9ZZZZ</name>
<evidence type="ECO:0000256" key="1">
    <source>
        <dbReference type="SAM" id="MobiDB-lite"/>
    </source>
</evidence>
<accession>A0A3B0V7G8</accession>
<reference evidence="2" key="1">
    <citation type="submission" date="2018-06" db="EMBL/GenBank/DDBJ databases">
        <authorList>
            <person name="Zhirakovskaya E."/>
        </authorList>
    </citation>
    <scope>NUCLEOTIDE SEQUENCE</scope>
</reference>
<proteinExistence type="predicted"/>